<keyword evidence="1" id="KW-0812">Transmembrane</keyword>
<keyword evidence="2" id="KW-1185">Reference proteome</keyword>
<proteinExistence type="predicted"/>
<name>A0A1I7WNF5_HETBA</name>
<dbReference type="AlphaFoldDB" id="A0A1I7WNF5"/>
<keyword evidence="1" id="KW-1133">Transmembrane helix</keyword>
<keyword evidence="1" id="KW-0472">Membrane</keyword>
<feature type="transmembrane region" description="Helical" evidence="1">
    <location>
        <begin position="21"/>
        <end position="40"/>
    </location>
</feature>
<evidence type="ECO:0000313" key="2">
    <source>
        <dbReference type="Proteomes" id="UP000095283"/>
    </source>
</evidence>
<feature type="transmembrane region" description="Helical" evidence="1">
    <location>
        <begin position="60"/>
        <end position="79"/>
    </location>
</feature>
<evidence type="ECO:0000313" key="3">
    <source>
        <dbReference type="WBParaSite" id="Hba_06680"/>
    </source>
</evidence>
<evidence type="ECO:0000256" key="1">
    <source>
        <dbReference type="SAM" id="Phobius"/>
    </source>
</evidence>
<sequence>MLISRNKCYNPYTRRKRRYSVLSFNAYHWPLNPSLLLRVFSSMVYKADPINQPNLTAVPIAILVMFYYLIIGVIVGISADCNIGHKNRRDFFYEECVNSPRYEYKGCYADWLQGEAAYIPFGQRVDKFYGEIGFRFHCTSVSGTFSMNIESCLTGSQSTPNVVPIGEKANVYGTPMACIKRGNRVTFEP</sequence>
<accession>A0A1I7WNF5</accession>
<organism evidence="2 3">
    <name type="scientific">Heterorhabditis bacteriophora</name>
    <name type="common">Entomopathogenic nematode worm</name>
    <dbReference type="NCBI Taxonomy" id="37862"/>
    <lineage>
        <taxon>Eukaryota</taxon>
        <taxon>Metazoa</taxon>
        <taxon>Ecdysozoa</taxon>
        <taxon>Nematoda</taxon>
        <taxon>Chromadorea</taxon>
        <taxon>Rhabditida</taxon>
        <taxon>Rhabditina</taxon>
        <taxon>Rhabditomorpha</taxon>
        <taxon>Strongyloidea</taxon>
        <taxon>Heterorhabditidae</taxon>
        <taxon>Heterorhabditis</taxon>
    </lineage>
</organism>
<dbReference type="WBParaSite" id="Hba_06680">
    <property type="protein sequence ID" value="Hba_06680"/>
    <property type="gene ID" value="Hba_06680"/>
</dbReference>
<protein>
    <submittedName>
        <fullName evidence="3">LCCL domain-containing protein</fullName>
    </submittedName>
</protein>
<reference evidence="3" key="1">
    <citation type="submission" date="2016-11" db="UniProtKB">
        <authorList>
            <consortium name="WormBaseParasite"/>
        </authorList>
    </citation>
    <scope>IDENTIFICATION</scope>
</reference>
<dbReference type="Proteomes" id="UP000095283">
    <property type="component" value="Unplaced"/>
</dbReference>